<keyword evidence="4" id="KW-1185">Reference proteome</keyword>
<feature type="compositionally biased region" description="Basic and acidic residues" evidence="2">
    <location>
        <begin position="366"/>
        <end position="380"/>
    </location>
</feature>
<sequence>MPNPDSSQSELILNDLIAGFEALTRKVDELTARNAVLEKQLKEYGQQDTVKILPYKSNIVQPGSVTAPSEWDENKCLAPGIEAWKKLKELRGRNVDAEQLERDFTTQGRVGDLACPFARKAARRISLRHQKLPDTPNATSCIKEGCVLDPIAAEFHTDILGTPPTSVQNSAAKCPIRFLDDHSPEEVAKYFENHKHEIPRSHEVCVERYRSNEEGIRQLDAKYGNLVSMIQALGVKHQSMLPTGTDTVEQRSVKGIEEWAENCVENPPPPEEIDLKSDQRTSHFERPLQEVRLGESPSRPWGIQVPTNKALLPDVDGSAASNAAQSIAAAIKSSSVSGLGEPIKKCPFSQFATKIPAKHFPLDVPAKPESRSDNPRRGLGESKSLNRSHSPAKYVFNGPVFFNYPASDIEAILSGLQKSG</sequence>
<feature type="region of interest" description="Disordered" evidence="2">
    <location>
        <begin position="361"/>
        <end position="392"/>
    </location>
</feature>
<evidence type="ECO:0000256" key="1">
    <source>
        <dbReference type="SAM" id="Coils"/>
    </source>
</evidence>
<gene>
    <name evidence="3" type="ORF">GOMPHAMPRED_000478</name>
</gene>
<dbReference type="OrthoDB" id="5343576at2759"/>
<comment type="caution">
    <text evidence="3">The sequence shown here is derived from an EMBL/GenBank/DDBJ whole genome shotgun (WGS) entry which is preliminary data.</text>
</comment>
<keyword evidence="1" id="KW-0175">Coiled coil</keyword>
<feature type="coiled-coil region" evidence="1">
    <location>
        <begin position="13"/>
        <end position="47"/>
    </location>
</feature>
<organism evidence="3 4">
    <name type="scientific">Gomphillus americanus</name>
    <dbReference type="NCBI Taxonomy" id="1940652"/>
    <lineage>
        <taxon>Eukaryota</taxon>
        <taxon>Fungi</taxon>
        <taxon>Dikarya</taxon>
        <taxon>Ascomycota</taxon>
        <taxon>Pezizomycotina</taxon>
        <taxon>Lecanoromycetes</taxon>
        <taxon>OSLEUM clade</taxon>
        <taxon>Ostropomycetidae</taxon>
        <taxon>Ostropales</taxon>
        <taxon>Graphidaceae</taxon>
        <taxon>Gomphilloideae</taxon>
        <taxon>Gomphillus</taxon>
    </lineage>
</organism>
<evidence type="ECO:0000256" key="2">
    <source>
        <dbReference type="SAM" id="MobiDB-lite"/>
    </source>
</evidence>
<evidence type="ECO:0000313" key="3">
    <source>
        <dbReference type="EMBL" id="CAF9903659.1"/>
    </source>
</evidence>
<evidence type="ECO:0000313" key="4">
    <source>
        <dbReference type="Proteomes" id="UP000664169"/>
    </source>
</evidence>
<dbReference type="Proteomes" id="UP000664169">
    <property type="component" value="Unassembled WGS sequence"/>
</dbReference>
<name>A0A8H3EEA3_9LECA</name>
<protein>
    <submittedName>
        <fullName evidence="3">Uncharacterized protein</fullName>
    </submittedName>
</protein>
<proteinExistence type="predicted"/>
<reference evidence="3" key="1">
    <citation type="submission" date="2021-03" db="EMBL/GenBank/DDBJ databases">
        <authorList>
            <person name="Tagirdzhanova G."/>
        </authorList>
    </citation>
    <scope>NUCLEOTIDE SEQUENCE</scope>
</reference>
<dbReference type="AlphaFoldDB" id="A0A8H3EEA3"/>
<accession>A0A8H3EEA3</accession>
<dbReference type="EMBL" id="CAJPDQ010000001">
    <property type="protein sequence ID" value="CAF9903659.1"/>
    <property type="molecule type" value="Genomic_DNA"/>
</dbReference>